<keyword evidence="1" id="KW-0805">Transcription regulation</keyword>
<dbReference type="InterPro" id="IPR009057">
    <property type="entry name" value="Homeodomain-like_sf"/>
</dbReference>
<keyword evidence="2 4" id="KW-0238">DNA-binding</keyword>
<dbReference type="SUPFAM" id="SSF46689">
    <property type="entry name" value="Homeodomain-like"/>
    <property type="match status" value="1"/>
</dbReference>
<dbReference type="SUPFAM" id="SSF48498">
    <property type="entry name" value="Tetracyclin repressor-like, C-terminal domain"/>
    <property type="match status" value="1"/>
</dbReference>
<dbReference type="InterPro" id="IPR036271">
    <property type="entry name" value="Tet_transcr_reg_TetR-rel_C_sf"/>
</dbReference>
<organism evidence="6 7">
    <name type="scientific">Neoaquamicrobium sediminum</name>
    <dbReference type="NCBI Taxonomy" id="1849104"/>
    <lineage>
        <taxon>Bacteria</taxon>
        <taxon>Pseudomonadati</taxon>
        <taxon>Pseudomonadota</taxon>
        <taxon>Alphaproteobacteria</taxon>
        <taxon>Hyphomicrobiales</taxon>
        <taxon>Phyllobacteriaceae</taxon>
        <taxon>Neoaquamicrobium</taxon>
    </lineage>
</organism>
<dbReference type="Pfam" id="PF00440">
    <property type="entry name" value="TetR_N"/>
    <property type="match status" value="1"/>
</dbReference>
<gene>
    <name evidence="6" type="ORF">V1479_16110</name>
</gene>
<feature type="domain" description="HTH tetR-type" evidence="5">
    <location>
        <begin position="16"/>
        <end position="76"/>
    </location>
</feature>
<keyword evidence="7" id="KW-1185">Reference proteome</keyword>
<evidence type="ECO:0000256" key="1">
    <source>
        <dbReference type="ARBA" id="ARBA00023015"/>
    </source>
</evidence>
<evidence type="ECO:0000313" key="6">
    <source>
        <dbReference type="EMBL" id="MEX4008839.1"/>
    </source>
</evidence>
<feature type="DNA-binding region" description="H-T-H motif" evidence="4">
    <location>
        <begin position="39"/>
        <end position="58"/>
    </location>
</feature>
<dbReference type="Gene3D" id="1.10.357.10">
    <property type="entry name" value="Tetracycline Repressor, domain 2"/>
    <property type="match status" value="1"/>
</dbReference>
<reference evidence="6 7" key="1">
    <citation type="submission" date="2024-01" db="EMBL/GenBank/DDBJ databases">
        <title>New evidence supports the origin of RcGTA from prophage.</title>
        <authorList>
            <person name="Xu Y."/>
            <person name="Liu B."/>
            <person name="Chen F."/>
        </authorList>
    </citation>
    <scope>NUCLEOTIDE SEQUENCE [LARGE SCALE GENOMIC DNA]</scope>
    <source>
        <strain evidence="6 7">CBW1107-2</strain>
    </source>
</reference>
<accession>A0ABV3WVZ2</accession>
<protein>
    <submittedName>
        <fullName evidence="6">TetR/AcrR family transcriptional regulator</fullName>
    </submittedName>
</protein>
<dbReference type="Pfam" id="PF16859">
    <property type="entry name" value="TetR_C_11"/>
    <property type="match status" value="1"/>
</dbReference>
<proteinExistence type="predicted"/>
<evidence type="ECO:0000256" key="3">
    <source>
        <dbReference type="ARBA" id="ARBA00023163"/>
    </source>
</evidence>
<sequence>MTEDEARRSIGARRNPKSAEAILEAAESVLMEEGHRGFSIEAVARRARAGKPTIYRWWPSKAALLLDVYQRQKRDVVYPDTGSVEEDIVRFLKRLLSHWRDTPSGSIFRSIIAEAQSDEKAAEALAGYARDRRVQTGGMIARAQRRGEVGSEVDPLVVADLISAYAWSHLLTGRLDETDEAVRAAARVMLCGIVKTGSQSSAETLP</sequence>
<keyword evidence="3" id="KW-0804">Transcription</keyword>
<dbReference type="Gene3D" id="1.10.10.60">
    <property type="entry name" value="Homeodomain-like"/>
    <property type="match status" value="1"/>
</dbReference>
<comment type="caution">
    <text evidence="6">The sequence shown here is derived from an EMBL/GenBank/DDBJ whole genome shotgun (WGS) entry which is preliminary data.</text>
</comment>
<dbReference type="PRINTS" id="PR00455">
    <property type="entry name" value="HTHTETR"/>
</dbReference>
<dbReference type="Proteomes" id="UP001559025">
    <property type="component" value="Unassembled WGS sequence"/>
</dbReference>
<dbReference type="RefSeq" id="WP_368803815.1">
    <property type="nucleotide sequence ID" value="NZ_JAZHFV010000005.1"/>
</dbReference>
<name>A0ABV3WVZ2_9HYPH</name>
<dbReference type="PROSITE" id="PS50977">
    <property type="entry name" value="HTH_TETR_2"/>
    <property type="match status" value="1"/>
</dbReference>
<evidence type="ECO:0000313" key="7">
    <source>
        <dbReference type="Proteomes" id="UP001559025"/>
    </source>
</evidence>
<dbReference type="PANTHER" id="PTHR30055:SF148">
    <property type="entry name" value="TETR-FAMILY TRANSCRIPTIONAL REGULATOR"/>
    <property type="match status" value="1"/>
</dbReference>
<evidence type="ECO:0000259" key="5">
    <source>
        <dbReference type="PROSITE" id="PS50977"/>
    </source>
</evidence>
<dbReference type="PANTHER" id="PTHR30055">
    <property type="entry name" value="HTH-TYPE TRANSCRIPTIONAL REGULATOR RUTR"/>
    <property type="match status" value="1"/>
</dbReference>
<evidence type="ECO:0000256" key="4">
    <source>
        <dbReference type="PROSITE-ProRule" id="PRU00335"/>
    </source>
</evidence>
<dbReference type="InterPro" id="IPR001647">
    <property type="entry name" value="HTH_TetR"/>
</dbReference>
<dbReference type="EMBL" id="JAZHFV010000005">
    <property type="protein sequence ID" value="MEX4008839.1"/>
    <property type="molecule type" value="Genomic_DNA"/>
</dbReference>
<evidence type="ECO:0000256" key="2">
    <source>
        <dbReference type="ARBA" id="ARBA00023125"/>
    </source>
</evidence>
<dbReference type="InterPro" id="IPR050109">
    <property type="entry name" value="HTH-type_TetR-like_transc_reg"/>
</dbReference>
<dbReference type="InterPro" id="IPR011075">
    <property type="entry name" value="TetR_C"/>
</dbReference>